<protein>
    <recommendedName>
        <fullName evidence="5">Lipoprotein</fullName>
    </recommendedName>
</protein>
<sequence>MKFAVASLAVVSSALLGGCAVYPDGTPAYGGGYPATYDPGYGYYGYPGPVVQSGVYIGGGSYYGGPGPRYWDDSPGYRHRPPPGGWQNRPPGGGHGDHDGNQGGRPPQAGGGGGNHGGPPPAPPPQAGGGRPPAPAAVGGPPPARPAQLPQPNISTPGGPPQRQNLGRYGG</sequence>
<dbReference type="RefSeq" id="WP_035937922.1">
    <property type="nucleotide sequence ID" value="NZ_CADFFX010000011.1"/>
</dbReference>
<feature type="region of interest" description="Disordered" evidence="1">
    <location>
        <begin position="67"/>
        <end position="171"/>
    </location>
</feature>
<evidence type="ECO:0000313" key="4">
    <source>
        <dbReference type="Proteomes" id="UP000027466"/>
    </source>
</evidence>
<evidence type="ECO:0008006" key="5">
    <source>
        <dbReference type="Google" id="ProtNLM"/>
    </source>
</evidence>
<proteinExistence type="predicted"/>
<evidence type="ECO:0000256" key="2">
    <source>
        <dbReference type="SAM" id="SignalP"/>
    </source>
</evidence>
<dbReference type="AlphaFoldDB" id="A0A069PUA5"/>
<organism evidence="3 4">
    <name type="scientific">Caballeronia glathei</name>
    <dbReference type="NCBI Taxonomy" id="60547"/>
    <lineage>
        <taxon>Bacteria</taxon>
        <taxon>Pseudomonadati</taxon>
        <taxon>Pseudomonadota</taxon>
        <taxon>Betaproteobacteria</taxon>
        <taxon>Burkholderiales</taxon>
        <taxon>Burkholderiaceae</taxon>
        <taxon>Caballeronia</taxon>
    </lineage>
</organism>
<feature type="compositionally biased region" description="Pro residues" evidence="1">
    <location>
        <begin position="118"/>
        <end position="145"/>
    </location>
</feature>
<keyword evidence="2" id="KW-0732">Signal</keyword>
<feature type="chain" id="PRO_5007372429" description="Lipoprotein" evidence="2">
    <location>
        <begin position="23"/>
        <end position="171"/>
    </location>
</feature>
<keyword evidence="4" id="KW-1185">Reference proteome</keyword>
<name>A0A069PUA5_9BURK</name>
<comment type="caution">
    <text evidence="3">The sequence shown here is derived from an EMBL/GenBank/DDBJ whole genome shotgun (WGS) entry which is preliminary data.</text>
</comment>
<gene>
    <name evidence="3" type="ORF">BG61_38515</name>
</gene>
<dbReference type="Proteomes" id="UP000027466">
    <property type="component" value="Unassembled WGS sequence"/>
</dbReference>
<reference evidence="3 4" key="1">
    <citation type="submission" date="2014-03" db="EMBL/GenBank/DDBJ databases">
        <title>Draft Genome Sequences of Four Burkholderia Strains.</title>
        <authorList>
            <person name="Liu X.Y."/>
            <person name="Li C.X."/>
            <person name="Xu J.H."/>
        </authorList>
    </citation>
    <scope>NUCLEOTIDE SEQUENCE [LARGE SCALE GENOMIC DNA]</scope>
    <source>
        <strain evidence="3 4">DSM 50014</strain>
    </source>
</reference>
<accession>A0A069PUA5</accession>
<evidence type="ECO:0000256" key="1">
    <source>
        <dbReference type="SAM" id="MobiDB-lite"/>
    </source>
</evidence>
<feature type="signal peptide" evidence="2">
    <location>
        <begin position="1"/>
        <end position="22"/>
    </location>
</feature>
<dbReference type="EMBL" id="JFHC01000008">
    <property type="protein sequence ID" value="KDR43419.1"/>
    <property type="molecule type" value="Genomic_DNA"/>
</dbReference>
<evidence type="ECO:0000313" key="3">
    <source>
        <dbReference type="EMBL" id="KDR43419.1"/>
    </source>
</evidence>
<dbReference type="PROSITE" id="PS51257">
    <property type="entry name" value="PROKAR_LIPOPROTEIN"/>
    <property type="match status" value="1"/>
</dbReference>